<evidence type="ECO:0000313" key="2">
    <source>
        <dbReference type="EMBL" id="MPN19722.1"/>
    </source>
</evidence>
<proteinExistence type="predicted"/>
<sequence>MFEILESYPLLLLTLLVVVGSLLGQIKIAGATLGPAAVLFTAIGLTAWGVSNGVELTSPKCSAVSGSSSSPTRWASSPGRTSSARCAGAGR</sequence>
<reference evidence="2" key="1">
    <citation type="submission" date="2019-08" db="EMBL/GenBank/DDBJ databases">
        <authorList>
            <person name="Kucharzyk K."/>
            <person name="Murdoch R.W."/>
            <person name="Higgins S."/>
            <person name="Loffler F."/>
        </authorList>
    </citation>
    <scope>NUCLEOTIDE SEQUENCE</scope>
</reference>
<dbReference type="EMBL" id="VSSQ01067329">
    <property type="protein sequence ID" value="MPN19722.1"/>
    <property type="molecule type" value="Genomic_DNA"/>
</dbReference>
<comment type="caution">
    <text evidence="2">The sequence shown here is derived from an EMBL/GenBank/DDBJ whole genome shotgun (WGS) entry which is preliminary data.</text>
</comment>
<dbReference type="AlphaFoldDB" id="A0A645G1B6"/>
<feature type="compositionally biased region" description="Low complexity" evidence="1">
    <location>
        <begin position="65"/>
        <end position="77"/>
    </location>
</feature>
<organism evidence="2">
    <name type="scientific">bioreactor metagenome</name>
    <dbReference type="NCBI Taxonomy" id="1076179"/>
    <lineage>
        <taxon>unclassified sequences</taxon>
        <taxon>metagenomes</taxon>
        <taxon>ecological metagenomes</taxon>
    </lineage>
</organism>
<gene>
    <name evidence="2" type="ORF">SDC9_167094</name>
</gene>
<accession>A0A645G1B6</accession>
<evidence type="ECO:0000256" key="1">
    <source>
        <dbReference type="SAM" id="MobiDB-lite"/>
    </source>
</evidence>
<feature type="region of interest" description="Disordered" evidence="1">
    <location>
        <begin position="62"/>
        <end position="91"/>
    </location>
</feature>
<evidence type="ECO:0008006" key="3">
    <source>
        <dbReference type="Google" id="ProtNLM"/>
    </source>
</evidence>
<protein>
    <recommendedName>
        <fullName evidence="3">YidE/YbjL duplication domain-containing protein</fullName>
    </recommendedName>
</protein>
<name>A0A645G1B6_9ZZZZ</name>